<dbReference type="Proteomes" id="UP000238157">
    <property type="component" value="Unassembled WGS sequence"/>
</dbReference>
<dbReference type="RefSeq" id="WP_106134721.1">
    <property type="nucleotide sequence ID" value="NZ_PVTR01000010.1"/>
</dbReference>
<comment type="caution">
    <text evidence="2">The sequence shown here is derived from an EMBL/GenBank/DDBJ whole genome shotgun (WGS) entry which is preliminary data.</text>
</comment>
<proteinExistence type="predicted"/>
<evidence type="ECO:0000313" key="2">
    <source>
        <dbReference type="EMBL" id="PRY85904.1"/>
    </source>
</evidence>
<gene>
    <name evidence="2" type="ORF">CLW00_11035</name>
</gene>
<dbReference type="EMBL" id="PVTR01000010">
    <property type="protein sequence ID" value="PRY85904.1"/>
    <property type="molecule type" value="Genomic_DNA"/>
</dbReference>
<accession>A0A2T0WHB1</accession>
<keyword evidence="1" id="KW-0472">Membrane</keyword>
<keyword evidence="1" id="KW-1133">Transmembrane helix</keyword>
<name>A0A2T0WHB1_9BACT</name>
<dbReference type="OrthoDB" id="610933at2"/>
<evidence type="ECO:0000256" key="1">
    <source>
        <dbReference type="SAM" id="Phobius"/>
    </source>
</evidence>
<sequence>MEKPSTTSKLKNFLKKRYLRIAGSVLLILAIIQVTVYFSSDFLLRNYLKEKVSEASENKYEIDFDRFYISLLERGVHIIGLKINPIEEVFDELDSTAFYRADIPQLSVTGMNYLFRKREIVIGNLTLNSPELDFRLKIEGILEEELDESPLEILQKEIKKSFLGSRLQEIRIRSMQIHDADVLLKNFIAQKSIKAENSNLYIRDIQLLQERFPETPFNAEGFAFDMDNFQVLLADSVHTVSAGEIEVSSLEQYIKGKDLKIDPDFTRFSETYFEVELDDLLLSDADINKVFYTSEVEIGKLMLQKPKFDLYTRRTASRNGEMGNFELYDLIEGILKSIFIDEFDIEQGRFSQRRADNRDSHMIKAERIDFKMEEFYVGPDSSKKQNQFFYADNASVELFDVELILGDSIHQVSGAHVLLSSFEDNIQIDGFHLYPSHKYEPERNKTLLDIQVPNLTISEANLKKIYNQGIIDIQNMTIEQPEILLRDVQGKQDQSGEFNINDIYGEFLEGIYVNRFEIKEGSLIVDNRVRMRQDSLSFGKVNLILENFALDSKTEESDSKSFFWADNLELELQEYALKLADNLHVFKADRVFLDTKRSLISIDGFALEPFDRSQIQATLDRYGKKTTLDIFVPKFSATGVDIRKAYFEGILNIRDIRVPSPKISIIQHRPGERDEDREGVDQQEILELLTNYFSEIKVDRLSLQQGSLNYENYVRDRIRTFAEENISIAVKNFYLNKDASPDELRSLFSEEVDLQLNNYVFNIADGKYNILADRIRFNTAREEIIASNVSLNPRRNFTDKTRVSVNIPEMAFRGVDLEGFLFDNELTLEMAKFTGSDVNILINNDLDEDDNNPTRRPRRDRSLPKTIEVISIDTIQAEKAQFKLAFRENGTQRELVNTGINLSFYDFLLDSAIISKGDISGFFSGLSMEIDEFWLTLPDSIHQVTFSKVELDTRYEGVLLNNFRIIPKDLSGKPGMPVLSGHIPTALIKTNALAELQESGELVISELRLFKPDIEIFTDQVSREKGEDEENEGDTAASLIQKLIVGEFEIIEGDVFIFQKDGSKDPQGIKNLNFILSDFDLELAKIDELGPKDLLRKEFSLSFPDFEFLLADSLNKVSVGLVSLENEKITLKEIMFEPRLGKYAYTRKVGYQTDVASIKIPEITIFKADLEKLLEEEIFVADKVLVSDAVANIFRDKRFDKKEDKYRPMPQALMQKAGFTLRLDTLELSNGRVDYTEFPENGMIPGMMFFDNMNISLLPFHLEKEGNEYTIQEAFLIGNTRLYGEADLSMQARLRFKHPYPMEIAAKMGEFDVRIINPILENNAFLRALEGQVNSAEWTFKATDHDAVGLMTLLYQDLKLELLDERTLERGRGRKGILTFVLNVFAVKSNNPRKLFRNTVKSKIYEERDDSRFIFNYWWTTTLSGLKGSLGLGQPTIPKRRPKDEEED</sequence>
<reference evidence="2 3" key="1">
    <citation type="submission" date="2018-03" db="EMBL/GenBank/DDBJ databases">
        <title>Genomic Encyclopedia of Archaeal and Bacterial Type Strains, Phase II (KMG-II): from individual species to whole genera.</title>
        <authorList>
            <person name="Goeker M."/>
        </authorList>
    </citation>
    <scope>NUCLEOTIDE SEQUENCE [LARGE SCALE GENOMIC DNA]</scope>
    <source>
        <strain evidence="2 3">DSM 27929</strain>
    </source>
</reference>
<keyword evidence="3" id="KW-1185">Reference proteome</keyword>
<feature type="transmembrane region" description="Helical" evidence="1">
    <location>
        <begin position="21"/>
        <end position="39"/>
    </location>
</feature>
<protein>
    <submittedName>
        <fullName evidence="2">Uncharacterized protein</fullName>
    </submittedName>
</protein>
<evidence type="ECO:0000313" key="3">
    <source>
        <dbReference type="Proteomes" id="UP000238157"/>
    </source>
</evidence>
<organism evidence="2 3">
    <name type="scientific">Mongoliibacter ruber</name>
    <dbReference type="NCBI Taxonomy" id="1750599"/>
    <lineage>
        <taxon>Bacteria</taxon>
        <taxon>Pseudomonadati</taxon>
        <taxon>Bacteroidota</taxon>
        <taxon>Cytophagia</taxon>
        <taxon>Cytophagales</taxon>
        <taxon>Cyclobacteriaceae</taxon>
        <taxon>Mongoliibacter</taxon>
    </lineage>
</organism>
<keyword evidence="1" id="KW-0812">Transmembrane</keyword>